<evidence type="ECO:0000313" key="1">
    <source>
        <dbReference type="EnsemblMetazoa" id="tetur18g03680.1"/>
    </source>
</evidence>
<name>T1KRI6_TETUR</name>
<dbReference type="HOGENOM" id="CLU_3399880_0_0_1"/>
<organism evidence="1 2">
    <name type="scientific">Tetranychus urticae</name>
    <name type="common">Two-spotted spider mite</name>
    <dbReference type="NCBI Taxonomy" id="32264"/>
    <lineage>
        <taxon>Eukaryota</taxon>
        <taxon>Metazoa</taxon>
        <taxon>Ecdysozoa</taxon>
        <taxon>Arthropoda</taxon>
        <taxon>Chelicerata</taxon>
        <taxon>Arachnida</taxon>
        <taxon>Acari</taxon>
        <taxon>Acariformes</taxon>
        <taxon>Trombidiformes</taxon>
        <taxon>Prostigmata</taxon>
        <taxon>Eleutherengona</taxon>
        <taxon>Raphignathae</taxon>
        <taxon>Tetranychoidea</taxon>
        <taxon>Tetranychidae</taxon>
        <taxon>Tetranychus</taxon>
    </lineage>
</organism>
<dbReference type="EnsemblMetazoa" id="tetur18g03680.1">
    <property type="protein sequence ID" value="tetur18g03680.1"/>
    <property type="gene ID" value="tetur18g03680"/>
</dbReference>
<dbReference type="Proteomes" id="UP000015104">
    <property type="component" value="Unassembled WGS sequence"/>
</dbReference>
<dbReference type="AlphaFoldDB" id="T1KRI6"/>
<sequence length="31" mass="3618">MKIVKISTRNSFNVYILPISPLTQFMTKFPC</sequence>
<reference evidence="1" key="2">
    <citation type="submission" date="2015-06" db="UniProtKB">
        <authorList>
            <consortium name="EnsemblMetazoa"/>
        </authorList>
    </citation>
    <scope>IDENTIFICATION</scope>
</reference>
<keyword evidence="2" id="KW-1185">Reference proteome</keyword>
<accession>T1KRI6</accession>
<dbReference type="EMBL" id="CAEY01000389">
    <property type="status" value="NOT_ANNOTATED_CDS"/>
    <property type="molecule type" value="Genomic_DNA"/>
</dbReference>
<protein>
    <submittedName>
        <fullName evidence="1">Uncharacterized protein</fullName>
    </submittedName>
</protein>
<evidence type="ECO:0000313" key="2">
    <source>
        <dbReference type="Proteomes" id="UP000015104"/>
    </source>
</evidence>
<reference evidence="2" key="1">
    <citation type="submission" date="2011-08" db="EMBL/GenBank/DDBJ databases">
        <authorList>
            <person name="Rombauts S."/>
        </authorList>
    </citation>
    <scope>NUCLEOTIDE SEQUENCE</scope>
    <source>
        <strain evidence="2">London</strain>
    </source>
</reference>
<proteinExistence type="predicted"/>